<keyword evidence="3" id="KW-1185">Reference proteome</keyword>
<proteinExistence type="predicted"/>
<name>A0A2N8KVD0_9BURK</name>
<reference evidence="2 3" key="1">
    <citation type="submission" date="2018-01" db="EMBL/GenBank/DDBJ databases">
        <title>Draft genome sequence of Paucibacter aquatile CR182 isolated from freshwater of the Nakdong River.</title>
        <authorList>
            <person name="Choi A."/>
            <person name="Chung E.J."/>
        </authorList>
    </citation>
    <scope>NUCLEOTIDE SEQUENCE [LARGE SCALE GENOMIC DNA]</scope>
    <source>
        <strain evidence="2 3">CR182</strain>
    </source>
</reference>
<evidence type="ECO:0000313" key="3">
    <source>
        <dbReference type="Proteomes" id="UP000235916"/>
    </source>
</evidence>
<accession>A0A2N8KVD0</accession>
<dbReference type="EMBL" id="POSP01000003">
    <property type="protein sequence ID" value="PND37413.1"/>
    <property type="molecule type" value="Genomic_DNA"/>
</dbReference>
<dbReference type="Proteomes" id="UP000235916">
    <property type="component" value="Unassembled WGS sequence"/>
</dbReference>
<dbReference type="RefSeq" id="WP_102767332.1">
    <property type="nucleotide sequence ID" value="NZ_CP124551.1"/>
</dbReference>
<feature type="compositionally biased region" description="Acidic residues" evidence="1">
    <location>
        <begin position="84"/>
        <end position="101"/>
    </location>
</feature>
<evidence type="ECO:0000256" key="1">
    <source>
        <dbReference type="SAM" id="MobiDB-lite"/>
    </source>
</evidence>
<sequence>MSQAQDLQDLPEGVTQELLDEDDFETVADYHRLAARHFSAAADHHLAAAAAAEDGEHEATARHAHLAYRHQLHGVQYAEVATLDNDELEDEYLEPEDEGEEGQDHAQ</sequence>
<comment type="caution">
    <text evidence="2">The sequence shown here is derived from an EMBL/GenBank/DDBJ whole genome shotgun (WGS) entry which is preliminary data.</text>
</comment>
<protein>
    <submittedName>
        <fullName evidence="2">Uncharacterized protein</fullName>
    </submittedName>
</protein>
<feature type="region of interest" description="Disordered" evidence="1">
    <location>
        <begin position="83"/>
        <end position="107"/>
    </location>
</feature>
<organism evidence="2 3">
    <name type="scientific">Kinneretia aquatilis</name>
    <dbReference type="NCBI Taxonomy" id="2070761"/>
    <lineage>
        <taxon>Bacteria</taxon>
        <taxon>Pseudomonadati</taxon>
        <taxon>Pseudomonadota</taxon>
        <taxon>Betaproteobacteria</taxon>
        <taxon>Burkholderiales</taxon>
        <taxon>Sphaerotilaceae</taxon>
        <taxon>Roseateles</taxon>
    </lineage>
</organism>
<dbReference type="AlphaFoldDB" id="A0A2N8KVD0"/>
<evidence type="ECO:0000313" key="2">
    <source>
        <dbReference type="EMBL" id="PND37413.1"/>
    </source>
</evidence>
<dbReference type="OrthoDB" id="8911307at2"/>
<gene>
    <name evidence="2" type="ORF">C1O66_07655</name>
</gene>